<proteinExistence type="predicted"/>
<reference evidence="1 2" key="1">
    <citation type="submission" date="2014-12" db="EMBL/GenBank/DDBJ databases">
        <title>Genome sequence of Flavobacterium anhuiense RCM74.</title>
        <authorList>
            <person name="Kim J.F."/>
            <person name="Song J.Y."/>
            <person name="Kwak M.-J."/>
            <person name="Lee S.-W."/>
        </authorList>
    </citation>
    <scope>NUCLEOTIDE SEQUENCE [LARGE SCALE GENOMIC DNA]</scope>
    <source>
        <strain evidence="1 2">RCM74</strain>
    </source>
</reference>
<dbReference type="EMBL" id="JUIV01000015">
    <property type="protein sequence ID" value="RYJ37544.1"/>
    <property type="molecule type" value="Genomic_DNA"/>
</dbReference>
<dbReference type="Proteomes" id="UP000290433">
    <property type="component" value="Unassembled WGS sequence"/>
</dbReference>
<evidence type="ECO:0000313" key="2">
    <source>
        <dbReference type="Proteomes" id="UP000290433"/>
    </source>
</evidence>
<gene>
    <name evidence="1" type="ORF">NU08_3536</name>
</gene>
<accession>A0A444VW23</accession>
<comment type="caution">
    <text evidence="1">The sequence shown here is derived from an EMBL/GenBank/DDBJ whole genome shotgun (WGS) entry which is preliminary data.</text>
</comment>
<organism evidence="1 2">
    <name type="scientific">Flavobacterium anhuiense</name>
    <dbReference type="NCBI Taxonomy" id="459526"/>
    <lineage>
        <taxon>Bacteria</taxon>
        <taxon>Pseudomonadati</taxon>
        <taxon>Bacteroidota</taxon>
        <taxon>Flavobacteriia</taxon>
        <taxon>Flavobacteriales</taxon>
        <taxon>Flavobacteriaceae</taxon>
        <taxon>Flavobacterium</taxon>
    </lineage>
</organism>
<sequence length="46" mass="5594">MLYKLFKKNSKNSINKNIKNIFKPKKMTIIYFKNNFKIKNKKSLVN</sequence>
<protein>
    <submittedName>
        <fullName evidence="1">Uncharacterized protein</fullName>
    </submittedName>
</protein>
<evidence type="ECO:0000313" key="1">
    <source>
        <dbReference type="EMBL" id="RYJ37544.1"/>
    </source>
</evidence>
<dbReference type="AlphaFoldDB" id="A0A444VW23"/>
<name>A0A444VW23_9FLAO</name>